<keyword evidence="2" id="KW-0812">Transmembrane</keyword>
<feature type="transmembrane region" description="Helical" evidence="2">
    <location>
        <begin position="72"/>
        <end position="92"/>
    </location>
</feature>
<evidence type="ECO:0000256" key="1">
    <source>
        <dbReference type="SAM" id="MobiDB-lite"/>
    </source>
</evidence>
<dbReference type="Proteomes" id="UP000185557">
    <property type="component" value="Unassembled WGS sequence"/>
</dbReference>
<sequence length="493" mass="50952">MTTPNNLWDDQEMADLVGLHLPEPAATGEQAADYPVAPATTLEPEPLLDAEDIDGQALTTRKPKLSLAANPFTKLGVVAAGTGLVIGVLAVFTSGVMKNDSPPAEEVQADFPEPMVEGEELSATDDRGQLLTDLAMGHQQAELEALANEEPAAQPEAPTARETPEFSPAPPPPSRPPQPVAARPTPAPLPPRPVPVSPAVSARPVVSQSAAQSAVDPTERWLALSHLGSYGQGSPLPQETSAPLVTAASTPVPASVAQVSTPPPSRDINHVEEAAILQGQPVALPPTAPLLLTGTQAPAALKTPLVWAAETDSPQFVVQLTAPLLTAAGEIGIPADTSLVAQVTSVADSGLVQLTVVSFIQAGQEIPLSAGAIQLRGVEGTPLIAQKYDDPGMDIARMDATMAAMAGLSRAAGLVNRPKTSSVITSVGSSAITQDTGEPNLLAGILEGAFEQLSGQMEARNQAALDEILNRPVVWYLPTGTEVEVYVNQTVAL</sequence>
<dbReference type="EMBL" id="MRCG01000002">
    <property type="protein sequence ID" value="OKH50124.1"/>
    <property type="molecule type" value="Genomic_DNA"/>
</dbReference>
<feature type="compositionally biased region" description="Pro residues" evidence="1">
    <location>
        <begin position="167"/>
        <end position="196"/>
    </location>
</feature>
<keyword evidence="2" id="KW-0472">Membrane</keyword>
<proteinExistence type="predicted"/>
<evidence type="ECO:0000256" key="2">
    <source>
        <dbReference type="SAM" id="Phobius"/>
    </source>
</evidence>
<accession>A0A1U7J9I0</accession>
<keyword evidence="4" id="KW-1185">Reference proteome</keyword>
<comment type="caution">
    <text evidence="3">The sequence shown here is derived from an EMBL/GenBank/DDBJ whole genome shotgun (WGS) entry which is preliminary data.</text>
</comment>
<dbReference type="STRING" id="549789.NIES30_05330"/>
<dbReference type="InterPro" id="IPR005498">
    <property type="entry name" value="T4SS_VirB10/TraB/TrbI"/>
</dbReference>
<dbReference type="AlphaFoldDB" id="A0A1U7J9I0"/>
<feature type="region of interest" description="Disordered" evidence="1">
    <location>
        <begin position="147"/>
        <end position="200"/>
    </location>
</feature>
<evidence type="ECO:0000313" key="3">
    <source>
        <dbReference type="EMBL" id="OKH50124.1"/>
    </source>
</evidence>
<reference evidence="3 4" key="1">
    <citation type="submission" date="2016-11" db="EMBL/GenBank/DDBJ databases">
        <title>Draft Genome Sequences of Nine Cyanobacterial Strains from Diverse Habitats.</title>
        <authorList>
            <person name="Zhu T."/>
            <person name="Hou S."/>
            <person name="Lu X."/>
            <person name="Hess W.R."/>
        </authorList>
    </citation>
    <scope>NUCLEOTIDE SEQUENCE [LARGE SCALE GENOMIC DNA]</scope>
    <source>
        <strain evidence="3 4">NIES-30</strain>
    </source>
</reference>
<gene>
    <name evidence="3" type="ORF">NIES30_05330</name>
</gene>
<dbReference type="RefSeq" id="WP_073607365.1">
    <property type="nucleotide sequence ID" value="NZ_MRCG01000002.1"/>
</dbReference>
<organism evidence="3 4">
    <name type="scientific">Phormidium tenue NIES-30</name>
    <dbReference type="NCBI Taxonomy" id="549789"/>
    <lineage>
        <taxon>Bacteria</taxon>
        <taxon>Bacillati</taxon>
        <taxon>Cyanobacteriota</taxon>
        <taxon>Cyanophyceae</taxon>
        <taxon>Oscillatoriophycideae</taxon>
        <taxon>Oscillatoriales</taxon>
        <taxon>Oscillatoriaceae</taxon>
        <taxon>Phormidium</taxon>
    </lineage>
</organism>
<evidence type="ECO:0000313" key="4">
    <source>
        <dbReference type="Proteomes" id="UP000185557"/>
    </source>
</evidence>
<evidence type="ECO:0008006" key="5">
    <source>
        <dbReference type="Google" id="ProtNLM"/>
    </source>
</evidence>
<feature type="compositionally biased region" description="Low complexity" evidence="1">
    <location>
        <begin position="147"/>
        <end position="161"/>
    </location>
</feature>
<name>A0A1U7J9I0_9CYAN</name>
<protein>
    <recommendedName>
        <fullName evidence="5">Conjugal transfer protein TrbI</fullName>
    </recommendedName>
</protein>
<dbReference type="Pfam" id="PF03743">
    <property type="entry name" value="TrbI"/>
    <property type="match status" value="1"/>
</dbReference>
<keyword evidence="2" id="KW-1133">Transmembrane helix</keyword>
<dbReference type="OrthoDB" id="465746at2"/>